<dbReference type="PANTHER" id="PTHR32063">
    <property type="match status" value="1"/>
</dbReference>
<feature type="transmembrane region" description="Helical" evidence="1">
    <location>
        <begin position="358"/>
        <end position="376"/>
    </location>
</feature>
<dbReference type="InterPro" id="IPR001036">
    <property type="entry name" value="Acrflvin-R"/>
</dbReference>
<reference evidence="2" key="1">
    <citation type="submission" date="2022-04" db="EMBL/GenBank/DDBJ databases">
        <authorList>
            <person name="Criscuolo A."/>
        </authorList>
    </citation>
    <scope>NUCLEOTIDE SEQUENCE</scope>
    <source>
        <strain evidence="2">CIP111895</strain>
    </source>
</reference>
<feature type="transmembrane region" description="Helical" evidence="1">
    <location>
        <begin position="888"/>
        <end position="910"/>
    </location>
</feature>
<dbReference type="SUPFAM" id="SSF82693">
    <property type="entry name" value="Multidrug efflux transporter AcrB pore domain, PN1, PN2, PC1 and PC2 subdomains"/>
    <property type="match status" value="2"/>
</dbReference>
<dbReference type="Proteomes" id="UP000838308">
    <property type="component" value="Unassembled WGS sequence"/>
</dbReference>
<feature type="transmembrane region" description="Helical" evidence="1">
    <location>
        <begin position="332"/>
        <end position="351"/>
    </location>
</feature>
<feature type="transmembrane region" description="Helical" evidence="1">
    <location>
        <begin position="429"/>
        <end position="451"/>
    </location>
</feature>
<sequence>MTLLTKWAFKNKAALIVVVILSLVMGVVSYFTLPMEFLPEADNPQVTVVTLGQGYDSKTMVDEVTTPIENAVVAVKGKTNVYSTTGDGYSQINISFDSKTKMKEAKAEVEENINQISMPEGVQKPKVVQLNTNQIPIAQVSLTFSNGLTKENMEKAAKQIEPKFKSLDGIGSVTLYGKTDPRVVIQLDNAKMAAAHIPLQSVMGVLQGQNLAVSIGEKPIDGKMSNLKVIGNINSLEAINKLTIPLPVPNAPKVKLGDIATVKQESNQESITRINGKEALVLVITKADNASAVTVGKEITKEAKKISKEVSGAKAEVVFATSDMVQHSVNSMMREVLMGALFATIVIVLFLRNIRATFITIISIPLSLGITLFLLWKSGITLNILTLGGVAVAVGRLVDDSIVVIENIFRKTQEKEFNKATVLEAVKEVATAITSSTLTTVAVFLPMGLIQGSLRSFIYPFALTITYSLLASLVVALTVVPLMSFGMLRKAKLPAHKQPVRYMKVLRWSLNHKFIPILLAVFFFVGSIGLYFAMPKGAIDAKNAENVAIQLTFPSQTPIDTVKNRAIEFEKKVQDLDGYKYLITQAGTNSDAAAWGQVSNPTEATYTVIMKDGADADKFMKGVKKLKNEFSEADLSVSAGSMMGSSSSSVITLDLVGKKTPDLIDASNKVMDSIKGIKGVNKVTSNQEETKPVYTIKVDSNVTNTQQIATQLHALMNQTPIGTVKINEKETVVYLNAGFNPTSKADLENSKIMTETGVVSLSTIASIDKSEQSSTILHKDGDQYLRVSALVDSDKLSVVSDKINKATKDLKLPKGVKLATGGASDQQSSDFADLGLTMLASIGLVYLIMVITFKNLRTPIAILMTLPLASIGAILGLLITGVSIDPTALFGALMLIGIVVTNAIVLIDRVKQNEEHMIIREAIIEGAATRIRPILMTAVATICAMVPILFGDPETGSLVSKGLAVVVIGGLTVATLLTLVIVPVFYELLYFRKSKKQRLSRDK</sequence>
<dbReference type="InterPro" id="IPR027463">
    <property type="entry name" value="AcrB_DN_DC_subdom"/>
</dbReference>
<dbReference type="Gene3D" id="3.30.70.1440">
    <property type="entry name" value="Multidrug efflux transporter AcrB pore domain"/>
    <property type="match status" value="1"/>
</dbReference>
<feature type="transmembrane region" description="Helical" evidence="1">
    <location>
        <begin position="12"/>
        <end position="33"/>
    </location>
</feature>
<feature type="transmembrane region" description="Helical" evidence="1">
    <location>
        <begin position="834"/>
        <end position="853"/>
    </location>
</feature>
<proteinExistence type="predicted"/>
<feature type="transmembrane region" description="Helical" evidence="1">
    <location>
        <begin position="514"/>
        <end position="534"/>
    </location>
</feature>
<organism evidence="2 3">
    <name type="scientific">Neobacillus rhizosphaerae</name>
    <dbReference type="NCBI Taxonomy" id="2880965"/>
    <lineage>
        <taxon>Bacteria</taxon>
        <taxon>Bacillati</taxon>
        <taxon>Bacillota</taxon>
        <taxon>Bacilli</taxon>
        <taxon>Bacillales</taxon>
        <taxon>Bacillaceae</taxon>
        <taxon>Neobacillus</taxon>
    </lineage>
</organism>
<evidence type="ECO:0000313" key="3">
    <source>
        <dbReference type="Proteomes" id="UP000838308"/>
    </source>
</evidence>
<feature type="transmembrane region" description="Helical" evidence="1">
    <location>
        <begin position="860"/>
        <end position="882"/>
    </location>
</feature>
<keyword evidence="1" id="KW-0812">Transmembrane</keyword>
<dbReference type="Gene3D" id="3.30.70.1430">
    <property type="entry name" value="Multidrug efflux transporter AcrB pore domain"/>
    <property type="match status" value="2"/>
</dbReference>
<feature type="transmembrane region" description="Helical" evidence="1">
    <location>
        <begin position="382"/>
        <end position="409"/>
    </location>
</feature>
<feature type="transmembrane region" description="Helical" evidence="1">
    <location>
        <begin position="931"/>
        <end position="950"/>
    </location>
</feature>
<dbReference type="PRINTS" id="PR00702">
    <property type="entry name" value="ACRIFLAVINRP"/>
</dbReference>
<name>A0ABN8KRJ3_9BACI</name>
<gene>
    <name evidence="2" type="primary">swrC_2</name>
    <name evidence="2" type="ORF">BACCIP111895_02269</name>
</gene>
<dbReference type="PANTHER" id="PTHR32063:SF0">
    <property type="entry name" value="SWARMING MOTILITY PROTEIN SWRC"/>
    <property type="match status" value="1"/>
</dbReference>
<dbReference type="SUPFAM" id="SSF82866">
    <property type="entry name" value="Multidrug efflux transporter AcrB transmembrane domain"/>
    <property type="match status" value="2"/>
</dbReference>
<dbReference type="RefSeq" id="WP_248735387.1">
    <property type="nucleotide sequence ID" value="NZ_CALBWS010000013.1"/>
</dbReference>
<dbReference type="Pfam" id="PF00873">
    <property type="entry name" value="ACR_tran"/>
    <property type="match status" value="1"/>
</dbReference>
<evidence type="ECO:0000256" key="1">
    <source>
        <dbReference type="SAM" id="Phobius"/>
    </source>
</evidence>
<dbReference type="Gene3D" id="3.30.70.1320">
    <property type="entry name" value="Multidrug efflux transporter AcrB pore domain like"/>
    <property type="match status" value="1"/>
</dbReference>
<accession>A0ABN8KRJ3</accession>
<keyword evidence="3" id="KW-1185">Reference proteome</keyword>
<protein>
    <submittedName>
        <fullName evidence="2">Swarming motility protein SwrC</fullName>
    </submittedName>
</protein>
<feature type="transmembrane region" description="Helical" evidence="1">
    <location>
        <begin position="962"/>
        <end position="991"/>
    </location>
</feature>
<keyword evidence="1" id="KW-0472">Membrane</keyword>
<dbReference type="EMBL" id="CALBWS010000013">
    <property type="protein sequence ID" value="CAH2715085.1"/>
    <property type="molecule type" value="Genomic_DNA"/>
</dbReference>
<dbReference type="Gene3D" id="3.30.2090.10">
    <property type="entry name" value="Multidrug efflux transporter AcrB TolC docking domain, DN and DC subdomains"/>
    <property type="match status" value="2"/>
</dbReference>
<dbReference type="Gene3D" id="1.20.1640.10">
    <property type="entry name" value="Multidrug efflux transporter AcrB transmembrane domain"/>
    <property type="match status" value="2"/>
</dbReference>
<evidence type="ECO:0000313" key="2">
    <source>
        <dbReference type="EMBL" id="CAH2715085.1"/>
    </source>
</evidence>
<comment type="caution">
    <text evidence="2">The sequence shown here is derived from an EMBL/GenBank/DDBJ whole genome shotgun (WGS) entry which is preliminary data.</text>
</comment>
<keyword evidence="1" id="KW-1133">Transmembrane helix</keyword>
<feature type="transmembrane region" description="Helical" evidence="1">
    <location>
        <begin position="457"/>
        <end position="483"/>
    </location>
</feature>
<dbReference type="SUPFAM" id="SSF82714">
    <property type="entry name" value="Multidrug efflux transporter AcrB TolC docking domain, DN and DC subdomains"/>
    <property type="match status" value="1"/>
</dbReference>